<organism evidence="3 4">
    <name type="scientific">Ureaplasma ceti</name>
    <dbReference type="NCBI Taxonomy" id="3119530"/>
    <lineage>
        <taxon>Bacteria</taxon>
        <taxon>Bacillati</taxon>
        <taxon>Mycoplasmatota</taxon>
        <taxon>Mycoplasmoidales</taxon>
        <taxon>Mycoplasmoidaceae</taxon>
        <taxon>Ureaplasma</taxon>
    </lineage>
</organism>
<keyword evidence="2" id="KW-0472">Membrane</keyword>
<proteinExistence type="predicted"/>
<reference evidence="3" key="1">
    <citation type="submission" date="2024-02" db="EMBL/GenBank/DDBJ databases">
        <title>Draft genome sequence of new strains in genus Ureaplasma.</title>
        <authorList>
            <person name="Nakajima Y."/>
            <person name="Segawa T."/>
        </authorList>
    </citation>
    <scope>NUCLEOTIDE SEQUENCE [LARGE SCALE GENOMIC DNA]</scope>
    <source>
        <strain evidence="3">OM1</strain>
    </source>
</reference>
<feature type="transmembrane region" description="Helical" evidence="2">
    <location>
        <begin position="138"/>
        <end position="167"/>
    </location>
</feature>
<evidence type="ECO:0000256" key="2">
    <source>
        <dbReference type="SAM" id="Phobius"/>
    </source>
</evidence>
<keyword evidence="2" id="KW-0812">Transmembrane</keyword>
<dbReference type="Proteomes" id="UP001449582">
    <property type="component" value="Unassembled WGS sequence"/>
</dbReference>
<feature type="transmembrane region" description="Helical" evidence="2">
    <location>
        <begin position="97"/>
        <end position="118"/>
    </location>
</feature>
<feature type="transmembrane region" description="Helical" evidence="2">
    <location>
        <begin position="21"/>
        <end position="45"/>
    </location>
</feature>
<gene>
    <name evidence="3" type="ORF">UREOM_4170</name>
</gene>
<dbReference type="EMBL" id="BAABQM010000002">
    <property type="protein sequence ID" value="GAA5414706.1"/>
    <property type="molecule type" value="Genomic_DNA"/>
</dbReference>
<feature type="region of interest" description="Disordered" evidence="1">
    <location>
        <begin position="208"/>
        <end position="230"/>
    </location>
</feature>
<feature type="compositionally biased region" description="Polar residues" evidence="1">
    <location>
        <begin position="219"/>
        <end position="230"/>
    </location>
</feature>
<accession>A0ABP9U9A4</accession>
<sequence>MNKPNKHVKKAQQAFSTYIKSVIGLSSISIIFGIVIAVFLGLAIWSSVNLSNAETTYVYATNVTNGVSHWNDIYGPQTTKTEVEDFIHRLSRQTDNFWIIVVVLGVINFGLKISNAIFASRANTWLLKHNHLNHDGKVIFICSIVAVFIFPIILQAVALGFASALLVKSGGEEWSDDFGPIKFNIRPRGKHGHYPYYPQNHHWFDKISHSRSTKRPKSDVQTNDTETQKN</sequence>
<name>A0ABP9U9A4_9BACT</name>
<evidence type="ECO:0000256" key="1">
    <source>
        <dbReference type="SAM" id="MobiDB-lite"/>
    </source>
</evidence>
<keyword evidence="2" id="KW-1133">Transmembrane helix</keyword>
<keyword evidence="4" id="KW-1185">Reference proteome</keyword>
<comment type="caution">
    <text evidence="3">The sequence shown here is derived from an EMBL/GenBank/DDBJ whole genome shotgun (WGS) entry which is preliminary data.</text>
</comment>
<protein>
    <submittedName>
        <fullName evidence="3">Uncharacterized protein</fullName>
    </submittedName>
</protein>
<evidence type="ECO:0000313" key="4">
    <source>
        <dbReference type="Proteomes" id="UP001449582"/>
    </source>
</evidence>
<evidence type="ECO:0000313" key="3">
    <source>
        <dbReference type="EMBL" id="GAA5414706.1"/>
    </source>
</evidence>